<reference evidence="1 2" key="1">
    <citation type="submission" date="2024-07" db="EMBL/GenBank/DDBJ databases">
        <title>Section-level genome sequencing and comparative genomics of Aspergillus sections Usti and Cavernicolus.</title>
        <authorList>
            <consortium name="Lawrence Berkeley National Laboratory"/>
            <person name="Nybo J.L."/>
            <person name="Vesth T.C."/>
            <person name="Theobald S."/>
            <person name="Frisvad J.C."/>
            <person name="Larsen T.O."/>
            <person name="Kjaerboelling I."/>
            <person name="Rothschild-Mancinelli K."/>
            <person name="Lyhne E.K."/>
            <person name="Kogle M.E."/>
            <person name="Barry K."/>
            <person name="Clum A."/>
            <person name="Na H."/>
            <person name="Ledsgaard L."/>
            <person name="Lin J."/>
            <person name="Lipzen A."/>
            <person name="Kuo A."/>
            <person name="Riley R."/>
            <person name="Mondo S."/>
            <person name="Labutti K."/>
            <person name="Haridas S."/>
            <person name="Pangalinan J."/>
            <person name="Salamov A.A."/>
            <person name="Simmons B.A."/>
            <person name="Magnuson J.K."/>
            <person name="Chen J."/>
            <person name="Drula E."/>
            <person name="Henrissat B."/>
            <person name="Wiebenga A."/>
            <person name="Lubbers R.J."/>
            <person name="Gomes A.C."/>
            <person name="Makela M.R."/>
            <person name="Stajich J."/>
            <person name="Grigoriev I.V."/>
            <person name="Mortensen U.H."/>
            <person name="De Vries R.P."/>
            <person name="Baker S.E."/>
            <person name="Andersen M.R."/>
        </authorList>
    </citation>
    <scope>NUCLEOTIDE SEQUENCE [LARGE SCALE GENOMIC DNA]</scope>
    <source>
        <strain evidence="1 2">CBS 209.92</strain>
    </source>
</reference>
<name>A0ABR4FSX0_9EURO</name>
<comment type="caution">
    <text evidence="1">The sequence shown here is derived from an EMBL/GenBank/DDBJ whole genome shotgun (WGS) entry which is preliminary data.</text>
</comment>
<keyword evidence="2" id="KW-1185">Reference proteome</keyword>
<sequence length="69" mass="7680">MDAMCTMLYDMMGLVGLVWSGCAYYGVRAIWWCTTTMNTTKVEFSLMGAISLPHGVARGSRTLARLILR</sequence>
<protein>
    <submittedName>
        <fullName evidence="1">Uncharacterized protein</fullName>
    </submittedName>
</protein>
<evidence type="ECO:0000313" key="1">
    <source>
        <dbReference type="EMBL" id="KAL2786360.1"/>
    </source>
</evidence>
<dbReference type="EMBL" id="JBFTWV010000120">
    <property type="protein sequence ID" value="KAL2786360.1"/>
    <property type="molecule type" value="Genomic_DNA"/>
</dbReference>
<dbReference type="Proteomes" id="UP001610563">
    <property type="component" value="Unassembled WGS sequence"/>
</dbReference>
<gene>
    <name evidence="1" type="ORF">BJX66DRAFT_313006</name>
</gene>
<evidence type="ECO:0000313" key="2">
    <source>
        <dbReference type="Proteomes" id="UP001610563"/>
    </source>
</evidence>
<organism evidence="1 2">
    <name type="scientific">Aspergillus keveii</name>
    <dbReference type="NCBI Taxonomy" id="714993"/>
    <lineage>
        <taxon>Eukaryota</taxon>
        <taxon>Fungi</taxon>
        <taxon>Dikarya</taxon>
        <taxon>Ascomycota</taxon>
        <taxon>Pezizomycotina</taxon>
        <taxon>Eurotiomycetes</taxon>
        <taxon>Eurotiomycetidae</taxon>
        <taxon>Eurotiales</taxon>
        <taxon>Aspergillaceae</taxon>
        <taxon>Aspergillus</taxon>
        <taxon>Aspergillus subgen. Nidulantes</taxon>
    </lineage>
</organism>
<accession>A0ABR4FSX0</accession>
<proteinExistence type="predicted"/>